<dbReference type="PRINTS" id="PR01050">
    <property type="entry name" value="PYRUVTKNASE"/>
</dbReference>
<dbReference type="EMBL" id="LSYV01000006">
    <property type="protein sequence ID" value="KXZ54189.1"/>
    <property type="molecule type" value="Genomic_DNA"/>
</dbReference>
<evidence type="ECO:0000256" key="1">
    <source>
        <dbReference type="ARBA" id="ARBA00001958"/>
    </source>
</evidence>
<dbReference type="GO" id="GO:0000287">
    <property type="term" value="F:magnesium ion binding"/>
    <property type="evidence" value="ECO:0007669"/>
    <property type="project" value="InterPro"/>
</dbReference>
<keyword evidence="9" id="KW-0067">ATP-binding</keyword>
<keyword evidence="18" id="KW-1185">Reference proteome</keyword>
<dbReference type="Pfam" id="PF02887">
    <property type="entry name" value="PK_C"/>
    <property type="match status" value="1"/>
</dbReference>
<dbReference type="InterPro" id="IPR015795">
    <property type="entry name" value="Pyrv_Knase_C"/>
</dbReference>
<organism evidence="17 18">
    <name type="scientific">Gonium pectorale</name>
    <name type="common">Green alga</name>
    <dbReference type="NCBI Taxonomy" id="33097"/>
    <lineage>
        <taxon>Eukaryota</taxon>
        <taxon>Viridiplantae</taxon>
        <taxon>Chlorophyta</taxon>
        <taxon>core chlorophytes</taxon>
        <taxon>Chlorophyceae</taxon>
        <taxon>CS clade</taxon>
        <taxon>Chlamydomonadales</taxon>
        <taxon>Volvocaceae</taxon>
        <taxon>Gonium</taxon>
    </lineage>
</organism>
<evidence type="ECO:0000256" key="2">
    <source>
        <dbReference type="ARBA" id="ARBA00004997"/>
    </source>
</evidence>
<dbReference type="InterPro" id="IPR036918">
    <property type="entry name" value="Pyrv_Knase_C_sf"/>
</dbReference>
<evidence type="ECO:0000313" key="17">
    <source>
        <dbReference type="EMBL" id="KXZ54189.1"/>
    </source>
</evidence>
<evidence type="ECO:0000256" key="11">
    <source>
        <dbReference type="ARBA" id="ARBA00023152"/>
    </source>
</evidence>
<evidence type="ECO:0000256" key="13">
    <source>
        <dbReference type="ARBA" id="ARBA00048152"/>
    </source>
</evidence>
<dbReference type="OrthoDB" id="108365at2759"/>
<dbReference type="Gene3D" id="3.40.1380.20">
    <property type="entry name" value="Pyruvate kinase, C-terminal domain"/>
    <property type="match status" value="1"/>
</dbReference>
<dbReference type="InterPro" id="IPR015793">
    <property type="entry name" value="Pyrv_Knase_brl"/>
</dbReference>
<dbReference type="InterPro" id="IPR015813">
    <property type="entry name" value="Pyrv/PenolPyrv_kinase-like_dom"/>
</dbReference>
<evidence type="ECO:0000256" key="8">
    <source>
        <dbReference type="ARBA" id="ARBA00022777"/>
    </source>
</evidence>
<keyword evidence="5 14" id="KW-0808">Transferase</keyword>
<evidence type="ECO:0000256" key="6">
    <source>
        <dbReference type="ARBA" id="ARBA00022723"/>
    </source>
</evidence>
<comment type="similarity">
    <text evidence="3 14">Belongs to the pyruvate kinase family.</text>
</comment>
<dbReference type="AlphaFoldDB" id="A0A150GWL3"/>
<comment type="pathway">
    <text evidence="2 14">Carbohydrate degradation; glycolysis; pyruvate from D-glyceraldehyde 3-phosphate: step 5/5.</text>
</comment>
<gene>
    <name evidence="17" type="ORF">GPECTOR_5g284</name>
</gene>
<dbReference type="SUPFAM" id="SSF51621">
    <property type="entry name" value="Phosphoenolpyruvate/pyruvate domain"/>
    <property type="match status" value="1"/>
</dbReference>
<evidence type="ECO:0000259" key="16">
    <source>
        <dbReference type="Pfam" id="PF02887"/>
    </source>
</evidence>
<comment type="catalytic activity">
    <reaction evidence="13 14">
        <text>pyruvate + ATP = phosphoenolpyruvate + ADP + H(+)</text>
        <dbReference type="Rhea" id="RHEA:18157"/>
        <dbReference type="ChEBI" id="CHEBI:15361"/>
        <dbReference type="ChEBI" id="CHEBI:15378"/>
        <dbReference type="ChEBI" id="CHEBI:30616"/>
        <dbReference type="ChEBI" id="CHEBI:58702"/>
        <dbReference type="ChEBI" id="CHEBI:456216"/>
        <dbReference type="EC" id="2.7.1.40"/>
    </reaction>
</comment>
<dbReference type="InterPro" id="IPR040442">
    <property type="entry name" value="Pyrv_kinase-like_dom_sf"/>
</dbReference>
<dbReference type="Gene3D" id="3.20.20.60">
    <property type="entry name" value="Phosphoenolpyruvate-binding domains"/>
    <property type="match status" value="1"/>
</dbReference>
<comment type="caution">
    <text evidence="17">The sequence shown here is derived from an EMBL/GenBank/DDBJ whole genome shotgun (WGS) entry which is preliminary data.</text>
</comment>
<keyword evidence="7" id="KW-0547">Nucleotide-binding</keyword>
<evidence type="ECO:0000256" key="7">
    <source>
        <dbReference type="ARBA" id="ARBA00022741"/>
    </source>
</evidence>
<keyword evidence="12" id="KW-0670">Pyruvate</keyword>
<keyword evidence="8 14" id="KW-0418">Kinase</keyword>
<evidence type="ECO:0000256" key="3">
    <source>
        <dbReference type="ARBA" id="ARBA00008663"/>
    </source>
</evidence>
<feature type="domain" description="Pyruvate kinase C-terminal" evidence="16">
    <location>
        <begin position="90"/>
        <end position="254"/>
    </location>
</feature>
<comment type="cofactor">
    <cofactor evidence="1">
        <name>K(+)</name>
        <dbReference type="ChEBI" id="CHEBI:29103"/>
    </cofactor>
</comment>
<dbReference type="GO" id="GO:0004743">
    <property type="term" value="F:pyruvate kinase activity"/>
    <property type="evidence" value="ECO:0007669"/>
    <property type="project" value="UniProtKB-EC"/>
</dbReference>
<evidence type="ECO:0000256" key="5">
    <source>
        <dbReference type="ARBA" id="ARBA00022679"/>
    </source>
</evidence>
<evidence type="ECO:0000256" key="12">
    <source>
        <dbReference type="ARBA" id="ARBA00023317"/>
    </source>
</evidence>
<evidence type="ECO:0000313" key="18">
    <source>
        <dbReference type="Proteomes" id="UP000075714"/>
    </source>
</evidence>
<dbReference type="Proteomes" id="UP000075714">
    <property type="component" value="Unassembled WGS sequence"/>
</dbReference>
<keyword evidence="6" id="KW-0479">Metal-binding</keyword>
<dbReference type="GO" id="GO:0016301">
    <property type="term" value="F:kinase activity"/>
    <property type="evidence" value="ECO:0007669"/>
    <property type="project" value="UniProtKB-KW"/>
</dbReference>
<dbReference type="InterPro" id="IPR001697">
    <property type="entry name" value="Pyr_Knase"/>
</dbReference>
<dbReference type="Pfam" id="PF00224">
    <property type="entry name" value="PK"/>
    <property type="match status" value="1"/>
</dbReference>
<feature type="domain" description="Pyruvate kinase barrel" evidence="15">
    <location>
        <begin position="3"/>
        <end position="50"/>
    </location>
</feature>
<sequence>MVTRVVDTMTDAPRPTRAEATDVANLVLDGADGILLGSETFRGKYPVDTVRTVLAICKQAELCFDNQSYYRSLMEYFGCYTLHPNLGKREALASSAVRAAAKINAALIIVFTVTGQTARLVAKYKPASPILTVVCGDPRLAMDAGYKLISGDDRSVSMGQLAGMENKQQQVVVGATRPAVVCPDIKSDGLKWTLMGEVQARQCLLYRGVLPIMADPDFSLPGGAILDYAISYAKQVGMVKSGDKVVVSQCPRTGYSDVMEEAGVVKLITVDDNIMPGTSGMNFNHPLFVIGSMDPLCKQD</sequence>
<keyword evidence="11 14" id="KW-0324">Glycolysis</keyword>
<dbReference type="SUPFAM" id="SSF52935">
    <property type="entry name" value="PK C-terminal domain-like"/>
    <property type="match status" value="2"/>
</dbReference>
<dbReference type="GO" id="GO:0005524">
    <property type="term" value="F:ATP binding"/>
    <property type="evidence" value="ECO:0007669"/>
    <property type="project" value="UniProtKB-KW"/>
</dbReference>
<reference evidence="18" key="1">
    <citation type="journal article" date="2016" name="Nat. Commun.">
        <title>The Gonium pectorale genome demonstrates co-option of cell cycle regulation during the evolution of multicellularity.</title>
        <authorList>
            <person name="Hanschen E.R."/>
            <person name="Marriage T.N."/>
            <person name="Ferris P.J."/>
            <person name="Hamaji T."/>
            <person name="Toyoda A."/>
            <person name="Fujiyama A."/>
            <person name="Neme R."/>
            <person name="Noguchi H."/>
            <person name="Minakuchi Y."/>
            <person name="Suzuki M."/>
            <person name="Kawai-Toyooka H."/>
            <person name="Smith D.R."/>
            <person name="Sparks H."/>
            <person name="Anderson J."/>
            <person name="Bakaric R."/>
            <person name="Luria V."/>
            <person name="Karger A."/>
            <person name="Kirschner M.W."/>
            <person name="Durand P.M."/>
            <person name="Michod R.E."/>
            <person name="Nozaki H."/>
            <person name="Olson B.J."/>
        </authorList>
    </citation>
    <scope>NUCLEOTIDE SEQUENCE [LARGE SCALE GENOMIC DNA]</scope>
    <source>
        <strain evidence="18">NIES-2863</strain>
    </source>
</reference>
<dbReference type="PANTHER" id="PTHR11817">
    <property type="entry name" value="PYRUVATE KINASE"/>
    <property type="match status" value="1"/>
</dbReference>
<dbReference type="UniPathway" id="UPA00109">
    <property type="reaction ID" value="UER00188"/>
</dbReference>
<evidence type="ECO:0000256" key="9">
    <source>
        <dbReference type="ARBA" id="ARBA00022840"/>
    </source>
</evidence>
<dbReference type="EC" id="2.7.1.40" evidence="4 14"/>
<evidence type="ECO:0000256" key="14">
    <source>
        <dbReference type="RuleBase" id="RU000504"/>
    </source>
</evidence>
<proteinExistence type="inferred from homology"/>
<accession>A0A150GWL3</accession>
<keyword evidence="10 14" id="KW-0460">Magnesium</keyword>
<protein>
    <recommendedName>
        <fullName evidence="4 14">Pyruvate kinase</fullName>
        <ecNumber evidence="4 14">2.7.1.40</ecNumber>
    </recommendedName>
</protein>
<dbReference type="STRING" id="33097.A0A150GWL3"/>
<name>A0A150GWL3_GONPE</name>
<dbReference type="GO" id="GO:0030955">
    <property type="term" value="F:potassium ion binding"/>
    <property type="evidence" value="ECO:0007669"/>
    <property type="project" value="InterPro"/>
</dbReference>
<evidence type="ECO:0000256" key="10">
    <source>
        <dbReference type="ARBA" id="ARBA00022842"/>
    </source>
</evidence>
<evidence type="ECO:0000256" key="4">
    <source>
        <dbReference type="ARBA" id="ARBA00012142"/>
    </source>
</evidence>
<evidence type="ECO:0000259" key="15">
    <source>
        <dbReference type="Pfam" id="PF00224"/>
    </source>
</evidence>